<keyword evidence="1" id="KW-0812">Transmembrane</keyword>
<gene>
    <name evidence="2" type="ORF">EZS28_040693</name>
</gene>
<evidence type="ECO:0000313" key="2">
    <source>
        <dbReference type="EMBL" id="KAA6363780.1"/>
    </source>
</evidence>
<keyword evidence="1" id="KW-0472">Membrane</keyword>
<dbReference type="AlphaFoldDB" id="A0A5J4U0U4"/>
<comment type="caution">
    <text evidence="2">The sequence shown here is derived from an EMBL/GenBank/DDBJ whole genome shotgun (WGS) entry which is preliminary data.</text>
</comment>
<dbReference type="EMBL" id="SNRW01022491">
    <property type="protein sequence ID" value="KAA6363780.1"/>
    <property type="molecule type" value="Genomic_DNA"/>
</dbReference>
<organism evidence="2 3">
    <name type="scientific">Streblomastix strix</name>
    <dbReference type="NCBI Taxonomy" id="222440"/>
    <lineage>
        <taxon>Eukaryota</taxon>
        <taxon>Metamonada</taxon>
        <taxon>Preaxostyla</taxon>
        <taxon>Oxymonadida</taxon>
        <taxon>Streblomastigidae</taxon>
        <taxon>Streblomastix</taxon>
    </lineage>
</organism>
<name>A0A5J4U0U4_9EUKA</name>
<proteinExistence type="predicted"/>
<feature type="transmembrane region" description="Helical" evidence="1">
    <location>
        <begin position="21"/>
        <end position="40"/>
    </location>
</feature>
<keyword evidence="1" id="KW-1133">Transmembrane helix</keyword>
<accession>A0A5J4U0U4</accession>
<sequence>MPAAICNLCRGAKNNKLKADMAVMGVLFLASIWQNFFAAIKTMYMFETATNEYSFWEGFDYALSHLGIDEQKRMELINKTEQENGIKRPNEHLYTTAVELHAFMMFATINSFNISRKTYTTIAGYEDAEKEFFSDKYQDSIFSKVKAETEPSEYDGVKKSVEELIKRYPLFTEVPLNMKKFQALHKNLQEDKIQALLDWYKSFEKKSNAQVFLEMLTDLLHCRFIIILVFFYPEEELSLARLAYAFCDTYQSL</sequence>
<evidence type="ECO:0000256" key="1">
    <source>
        <dbReference type="SAM" id="Phobius"/>
    </source>
</evidence>
<reference evidence="2 3" key="1">
    <citation type="submission" date="2019-03" db="EMBL/GenBank/DDBJ databases">
        <title>Single cell metagenomics reveals metabolic interactions within the superorganism composed of flagellate Streblomastix strix and complex community of Bacteroidetes bacteria on its surface.</title>
        <authorList>
            <person name="Treitli S.C."/>
            <person name="Kolisko M."/>
            <person name="Husnik F."/>
            <person name="Keeling P."/>
            <person name="Hampl V."/>
        </authorList>
    </citation>
    <scope>NUCLEOTIDE SEQUENCE [LARGE SCALE GENOMIC DNA]</scope>
    <source>
        <strain evidence="2">ST1C</strain>
    </source>
</reference>
<protein>
    <submittedName>
        <fullName evidence="2">Uncharacterized protein</fullName>
    </submittedName>
</protein>
<dbReference type="Proteomes" id="UP000324800">
    <property type="component" value="Unassembled WGS sequence"/>
</dbReference>
<evidence type="ECO:0000313" key="3">
    <source>
        <dbReference type="Proteomes" id="UP000324800"/>
    </source>
</evidence>